<evidence type="ECO:0000256" key="9">
    <source>
        <dbReference type="ARBA" id="ARBA00030615"/>
    </source>
</evidence>
<evidence type="ECO:0000256" key="7">
    <source>
        <dbReference type="ARBA" id="ARBA00022884"/>
    </source>
</evidence>
<comment type="subcellular location">
    <subcellularLocation>
        <location evidence="1">Cytoplasm</location>
    </subcellularLocation>
    <subcellularLocation>
        <location evidence="2">Nucleus</location>
        <location evidence="2">Nucleolus</location>
    </subcellularLocation>
</comment>
<dbReference type="eggNOG" id="KOG1004">
    <property type="taxonomic scope" value="Eukaryota"/>
</dbReference>
<dbReference type="PANTHER" id="PTHR21321">
    <property type="entry name" value="PNAS-3 RELATED"/>
    <property type="match status" value="1"/>
</dbReference>
<dbReference type="Pfam" id="PF21262">
    <property type="entry name" value="RRP40_S1"/>
    <property type="match status" value="1"/>
</dbReference>
<dbReference type="GO" id="GO:0000176">
    <property type="term" value="C:nuclear exosome (RNase complex)"/>
    <property type="evidence" value="ECO:0007669"/>
    <property type="project" value="TreeGrafter"/>
</dbReference>
<dbReference type="GO" id="GO:0071051">
    <property type="term" value="P:poly(A)-dependent snoRNA 3'-end processing"/>
    <property type="evidence" value="ECO:0007669"/>
    <property type="project" value="TreeGrafter"/>
</dbReference>
<dbReference type="GO" id="GO:0034475">
    <property type="term" value="P:U4 snRNA 3'-end processing"/>
    <property type="evidence" value="ECO:0007669"/>
    <property type="project" value="TreeGrafter"/>
</dbReference>
<dbReference type="GO" id="GO:0071034">
    <property type="term" value="P:CUT catabolic process"/>
    <property type="evidence" value="ECO:0007669"/>
    <property type="project" value="TreeGrafter"/>
</dbReference>
<dbReference type="EMBL" id="CAEY01001359">
    <property type="status" value="NOT_ANNOTATED_CDS"/>
    <property type="molecule type" value="Genomic_DNA"/>
</dbReference>
<dbReference type="InterPro" id="IPR041054">
    <property type="entry name" value="Rrp40_N_euk"/>
</dbReference>
<dbReference type="Gene3D" id="2.40.50.140">
    <property type="entry name" value="Nucleic acid-binding proteins"/>
    <property type="match status" value="1"/>
</dbReference>
<reference evidence="13" key="1">
    <citation type="submission" date="2011-08" db="EMBL/GenBank/DDBJ databases">
        <authorList>
            <person name="Rombauts S."/>
        </authorList>
    </citation>
    <scope>NUCLEOTIDE SEQUENCE</scope>
    <source>
        <strain evidence="13">London</strain>
    </source>
</reference>
<evidence type="ECO:0000256" key="5">
    <source>
        <dbReference type="ARBA" id="ARBA00022552"/>
    </source>
</evidence>
<evidence type="ECO:0000256" key="6">
    <source>
        <dbReference type="ARBA" id="ARBA00022835"/>
    </source>
</evidence>
<keyword evidence="13" id="KW-1185">Reference proteome</keyword>
<dbReference type="GO" id="GO:0003723">
    <property type="term" value="F:RNA binding"/>
    <property type="evidence" value="ECO:0007669"/>
    <property type="project" value="UniProtKB-KW"/>
</dbReference>
<reference evidence="12" key="2">
    <citation type="submission" date="2015-06" db="UniProtKB">
        <authorList>
            <consortium name="EnsemblMetazoa"/>
        </authorList>
    </citation>
    <scope>IDENTIFICATION</scope>
</reference>
<dbReference type="Pfam" id="PF18311">
    <property type="entry name" value="Rrp40_N"/>
    <property type="match status" value="1"/>
</dbReference>
<evidence type="ECO:0000259" key="10">
    <source>
        <dbReference type="Pfam" id="PF15985"/>
    </source>
</evidence>
<evidence type="ECO:0000313" key="12">
    <source>
        <dbReference type="EnsemblMetazoa" id="tetur04g03770.1"/>
    </source>
</evidence>
<dbReference type="SUPFAM" id="SSF50249">
    <property type="entry name" value="Nucleic acid-binding proteins"/>
    <property type="match status" value="1"/>
</dbReference>
<dbReference type="FunFam" id="2.40.50.140:FF:000112">
    <property type="entry name" value="Exosome complex component RRP40"/>
    <property type="match status" value="1"/>
</dbReference>
<evidence type="ECO:0000256" key="8">
    <source>
        <dbReference type="ARBA" id="ARBA00023242"/>
    </source>
</evidence>
<evidence type="ECO:0000256" key="3">
    <source>
        <dbReference type="ARBA" id="ARBA00007841"/>
    </source>
</evidence>
<organism evidence="12 13">
    <name type="scientific">Tetranychus urticae</name>
    <name type="common">Two-spotted spider mite</name>
    <dbReference type="NCBI Taxonomy" id="32264"/>
    <lineage>
        <taxon>Eukaryota</taxon>
        <taxon>Metazoa</taxon>
        <taxon>Ecdysozoa</taxon>
        <taxon>Arthropoda</taxon>
        <taxon>Chelicerata</taxon>
        <taxon>Arachnida</taxon>
        <taxon>Acari</taxon>
        <taxon>Acariformes</taxon>
        <taxon>Trombidiformes</taxon>
        <taxon>Prostigmata</taxon>
        <taxon>Eleutherengona</taxon>
        <taxon>Raphignathae</taxon>
        <taxon>Tetranychoidea</taxon>
        <taxon>Tetranychidae</taxon>
        <taxon>Tetranychus</taxon>
    </lineage>
</organism>
<sequence>MTDTIVFPGFSIKSLIDEENEAKDKKIVIGPGLKRQINDVRAIKCGILRSRTSNNLIVYWIDSHQKRYVAVRGERVIGVVVGKGAMSVNVDIGTSELASLSLLAFESATKRNRPNIQLGDLVYARILSANKDMKTELICVTSQMKKDGLGVLPQGGFMISVPLRVCRRLLSPGCKLIEILGSKFKYEITVGLNGRIWIRSPSITETIYIVNTFLSVEDKDEQGMLDLYKQITDKFQVIVR</sequence>
<comment type="similarity">
    <text evidence="3">Belongs to the RRP40 family.</text>
</comment>
<dbReference type="InterPro" id="IPR049469">
    <property type="entry name" value="RRP40_KH-I"/>
</dbReference>
<protein>
    <recommendedName>
        <fullName evidence="9">Ribosomal RNA-processing protein 40</fullName>
    </recommendedName>
</protein>
<evidence type="ECO:0000256" key="2">
    <source>
        <dbReference type="ARBA" id="ARBA00004604"/>
    </source>
</evidence>
<dbReference type="InterPro" id="IPR037319">
    <property type="entry name" value="Rrp40_S1"/>
</dbReference>
<feature type="domain" description="K Homology" evidence="10">
    <location>
        <begin position="156"/>
        <end position="202"/>
    </location>
</feature>
<keyword evidence="8" id="KW-0539">Nucleus</keyword>
<evidence type="ECO:0000256" key="1">
    <source>
        <dbReference type="ARBA" id="ARBA00004496"/>
    </source>
</evidence>
<dbReference type="Gene3D" id="3.30.1370.10">
    <property type="entry name" value="K Homology domain, type 1"/>
    <property type="match status" value="1"/>
</dbReference>
<dbReference type="InterPro" id="IPR036612">
    <property type="entry name" value="KH_dom_type_1_sf"/>
</dbReference>
<feature type="domain" description="Exosome complex exonuclease Rrp40 N-terminal" evidence="11">
    <location>
        <begin position="28"/>
        <end position="67"/>
    </location>
</feature>
<dbReference type="GO" id="GO:0071035">
    <property type="term" value="P:nuclear polyadenylation-dependent rRNA catabolic process"/>
    <property type="evidence" value="ECO:0007669"/>
    <property type="project" value="TreeGrafter"/>
</dbReference>
<dbReference type="PANTHER" id="PTHR21321:SF1">
    <property type="entry name" value="EXOSOME COMPLEX COMPONENT RRP40"/>
    <property type="match status" value="1"/>
</dbReference>
<name>T1K252_TETUR</name>
<dbReference type="GO" id="GO:0000177">
    <property type="term" value="C:cytoplasmic exosome (RNase complex)"/>
    <property type="evidence" value="ECO:0007669"/>
    <property type="project" value="TreeGrafter"/>
</dbReference>
<accession>T1K252</accession>
<dbReference type="GO" id="GO:0071038">
    <property type="term" value="P:TRAMP-dependent tRNA surveillance pathway"/>
    <property type="evidence" value="ECO:0007669"/>
    <property type="project" value="TreeGrafter"/>
</dbReference>
<dbReference type="InterPro" id="IPR004088">
    <property type="entry name" value="KH_dom_type_1"/>
</dbReference>
<dbReference type="InterPro" id="IPR012340">
    <property type="entry name" value="NA-bd_OB-fold"/>
</dbReference>
<dbReference type="Pfam" id="PF15985">
    <property type="entry name" value="KH_6"/>
    <property type="match status" value="1"/>
</dbReference>
<dbReference type="CDD" id="cd05790">
    <property type="entry name" value="S1_Rrp40"/>
    <property type="match status" value="1"/>
</dbReference>
<keyword evidence="5" id="KW-0698">rRNA processing</keyword>
<dbReference type="HOGENOM" id="CLU_069847_5_1_1"/>
<dbReference type="GO" id="GO:0010468">
    <property type="term" value="P:regulation of gene expression"/>
    <property type="evidence" value="ECO:0007669"/>
    <property type="project" value="UniProtKB-ARBA"/>
</dbReference>
<dbReference type="SUPFAM" id="SSF110324">
    <property type="entry name" value="Ribosomal L27 protein-like"/>
    <property type="match status" value="1"/>
</dbReference>
<dbReference type="EnsemblMetazoa" id="tetur04g03770.1">
    <property type="protein sequence ID" value="tetur04g03770.1"/>
    <property type="gene ID" value="tetur04g03770"/>
</dbReference>
<dbReference type="GO" id="GO:0005730">
    <property type="term" value="C:nucleolus"/>
    <property type="evidence" value="ECO:0007669"/>
    <property type="project" value="UniProtKB-SubCell"/>
</dbReference>
<keyword evidence="4" id="KW-0963">Cytoplasm</keyword>
<dbReference type="GO" id="GO:0000467">
    <property type="term" value="P:exonucleolytic trimming to generate mature 3'-end of 5.8S rRNA from tricistronic rRNA transcript (SSU-rRNA, 5.8S rRNA, LSU-rRNA)"/>
    <property type="evidence" value="ECO:0007669"/>
    <property type="project" value="TreeGrafter"/>
</dbReference>
<evidence type="ECO:0000313" key="13">
    <source>
        <dbReference type="Proteomes" id="UP000015104"/>
    </source>
</evidence>
<evidence type="ECO:0000256" key="4">
    <source>
        <dbReference type="ARBA" id="ARBA00022490"/>
    </source>
</evidence>
<dbReference type="AlphaFoldDB" id="T1K252"/>
<dbReference type="STRING" id="32264.T1K252"/>
<dbReference type="InterPro" id="IPR026699">
    <property type="entry name" value="Exosome_RNA_bind1/RRP40/RRP4"/>
</dbReference>
<dbReference type="Proteomes" id="UP000015104">
    <property type="component" value="Unassembled WGS sequence"/>
</dbReference>
<dbReference type="SUPFAM" id="SSF54791">
    <property type="entry name" value="Eukaryotic type KH-domain (KH-domain type I)"/>
    <property type="match status" value="1"/>
</dbReference>
<keyword evidence="7" id="KW-0694">RNA-binding</keyword>
<dbReference type="Gene3D" id="2.40.50.100">
    <property type="match status" value="1"/>
</dbReference>
<evidence type="ECO:0000259" key="11">
    <source>
        <dbReference type="Pfam" id="PF18311"/>
    </source>
</evidence>
<dbReference type="CDD" id="cd22526">
    <property type="entry name" value="KH-I_Rrp40"/>
    <property type="match status" value="1"/>
</dbReference>
<proteinExistence type="inferred from homology"/>
<keyword evidence="6" id="KW-0271">Exosome</keyword>